<organism evidence="4 5">
    <name type="scientific">Lactobacillus bombicola</name>
    <dbReference type="NCBI Taxonomy" id="1505723"/>
    <lineage>
        <taxon>Bacteria</taxon>
        <taxon>Bacillati</taxon>
        <taxon>Bacillota</taxon>
        <taxon>Bacilli</taxon>
        <taxon>Lactobacillales</taxon>
        <taxon>Lactobacillaceae</taxon>
        <taxon>Lactobacillus</taxon>
    </lineage>
</organism>
<dbReference type="GO" id="GO:0005886">
    <property type="term" value="C:plasma membrane"/>
    <property type="evidence" value="ECO:0007669"/>
    <property type="project" value="TreeGrafter"/>
</dbReference>
<dbReference type="PROSITE" id="PS00211">
    <property type="entry name" value="ABC_TRANSPORTER_1"/>
    <property type="match status" value="1"/>
</dbReference>
<dbReference type="InterPro" id="IPR003439">
    <property type="entry name" value="ABC_transporter-like_ATP-bd"/>
</dbReference>
<dbReference type="Proteomes" id="UP000199599">
    <property type="component" value="Unassembled WGS sequence"/>
</dbReference>
<dbReference type="InterPro" id="IPR017871">
    <property type="entry name" value="ABC_transporter-like_CS"/>
</dbReference>
<feature type="domain" description="ABC transporter" evidence="3">
    <location>
        <begin position="2"/>
        <end position="209"/>
    </location>
</feature>
<dbReference type="EMBL" id="FOMN01000004">
    <property type="protein sequence ID" value="SFD44581.1"/>
    <property type="molecule type" value="Genomic_DNA"/>
</dbReference>
<name>A0A1I1SDP5_9LACO</name>
<dbReference type="SMART" id="SM00382">
    <property type="entry name" value="AAA"/>
    <property type="match status" value="1"/>
</dbReference>
<dbReference type="STRING" id="1505723.SAMN04487792_0873"/>
<keyword evidence="2 4" id="KW-0067">ATP-binding</keyword>
<dbReference type="InterPro" id="IPR003593">
    <property type="entry name" value="AAA+_ATPase"/>
</dbReference>
<dbReference type="InterPro" id="IPR027417">
    <property type="entry name" value="P-loop_NTPase"/>
</dbReference>
<dbReference type="InterPro" id="IPR015854">
    <property type="entry name" value="ABC_transpr_LolD-like"/>
</dbReference>
<evidence type="ECO:0000313" key="5">
    <source>
        <dbReference type="Proteomes" id="UP000199599"/>
    </source>
</evidence>
<evidence type="ECO:0000256" key="1">
    <source>
        <dbReference type="ARBA" id="ARBA00022741"/>
    </source>
</evidence>
<dbReference type="PANTHER" id="PTHR24220:SF690">
    <property type="entry name" value="ABC TRANSPORTER, ATP-BINDING PROTEIN"/>
    <property type="match status" value="1"/>
</dbReference>
<gene>
    <name evidence="4" type="ORF">SAMN04487792_0873</name>
</gene>
<dbReference type="RefSeq" id="WP_090093003.1">
    <property type="nucleotide sequence ID" value="NZ_CBCRVU010000001.1"/>
</dbReference>
<dbReference type="GO" id="GO:0022857">
    <property type="term" value="F:transmembrane transporter activity"/>
    <property type="evidence" value="ECO:0007669"/>
    <property type="project" value="TreeGrafter"/>
</dbReference>
<evidence type="ECO:0000313" key="4">
    <source>
        <dbReference type="EMBL" id="SFD44581.1"/>
    </source>
</evidence>
<proteinExistence type="predicted"/>
<dbReference type="PANTHER" id="PTHR24220">
    <property type="entry name" value="IMPORT ATP-BINDING PROTEIN"/>
    <property type="match status" value="1"/>
</dbReference>
<dbReference type="GO" id="GO:0016887">
    <property type="term" value="F:ATP hydrolysis activity"/>
    <property type="evidence" value="ECO:0007669"/>
    <property type="project" value="InterPro"/>
</dbReference>
<reference evidence="5" key="1">
    <citation type="submission" date="2016-10" db="EMBL/GenBank/DDBJ databases">
        <authorList>
            <person name="Varghese N."/>
            <person name="Submissions S."/>
        </authorList>
    </citation>
    <scope>NUCLEOTIDE SEQUENCE [LARGE SCALE GENOMIC DNA]</scope>
    <source>
        <strain evidence="5">R-53102</strain>
    </source>
</reference>
<dbReference type="SUPFAM" id="SSF52540">
    <property type="entry name" value="P-loop containing nucleoside triphosphate hydrolases"/>
    <property type="match status" value="1"/>
</dbReference>
<dbReference type="GO" id="GO:0005524">
    <property type="term" value="F:ATP binding"/>
    <property type="evidence" value="ECO:0007669"/>
    <property type="project" value="UniProtKB-KW"/>
</dbReference>
<dbReference type="PROSITE" id="PS50893">
    <property type="entry name" value="ABC_TRANSPORTER_2"/>
    <property type="match status" value="1"/>
</dbReference>
<evidence type="ECO:0000256" key="2">
    <source>
        <dbReference type="ARBA" id="ARBA00022840"/>
    </source>
</evidence>
<keyword evidence="1" id="KW-0547">Nucleotide-binding</keyword>
<protein>
    <submittedName>
        <fullName evidence="4">Putative ABC transport system ATP-binding protein</fullName>
    </submittedName>
</protein>
<dbReference type="AlphaFoldDB" id="A0A1I1SDP5"/>
<evidence type="ECO:0000259" key="3">
    <source>
        <dbReference type="PROSITE" id="PS50893"/>
    </source>
</evidence>
<accession>A0A1I1SDP5</accession>
<dbReference type="Pfam" id="PF00005">
    <property type="entry name" value="ABC_tran"/>
    <property type="match status" value="1"/>
</dbReference>
<sequence length="209" mass="23633">MIIVKEVSKYYNSTPVLQNINLEIPQGSFCSISGESGAGKTTFLKIVAGIEKPTSGQIILDNTELRKISYPDLWGKRFSFVFQNYFLLDDKTVKDNLKLAKRKISEDEMLKVLSRVGLQSELLNQSVYKLSGGEKQRVGIARAIIKPFDVLIADEPTGNLDYQNAQAVTKIFKDIQSYNKTIIVVSHDDNFQKVADQKLYLKDYKLISE</sequence>
<dbReference type="Gene3D" id="3.40.50.300">
    <property type="entry name" value="P-loop containing nucleotide triphosphate hydrolases"/>
    <property type="match status" value="1"/>
</dbReference>